<evidence type="ECO:0000313" key="2">
    <source>
        <dbReference type="EMBL" id="PJE58739.1"/>
    </source>
</evidence>
<evidence type="ECO:0000313" key="3">
    <source>
        <dbReference type="Proteomes" id="UP000231347"/>
    </source>
</evidence>
<reference evidence="3" key="1">
    <citation type="submission" date="2017-09" db="EMBL/GenBank/DDBJ databases">
        <title>Depth-based differentiation of microbial function through sediment-hosted aquifers and enrichment of novel symbionts in the deep terrestrial subsurface.</title>
        <authorList>
            <person name="Probst A.J."/>
            <person name="Ladd B."/>
            <person name="Jarett J.K."/>
            <person name="Geller-Mcgrath D.E."/>
            <person name="Sieber C.M.K."/>
            <person name="Emerson J.B."/>
            <person name="Anantharaman K."/>
            <person name="Thomas B.C."/>
            <person name="Malmstrom R."/>
            <person name="Stieglmeier M."/>
            <person name="Klingl A."/>
            <person name="Woyke T."/>
            <person name="Ryan C.M."/>
            <person name="Banfield J.F."/>
        </authorList>
    </citation>
    <scope>NUCLEOTIDE SEQUENCE [LARGE SCALE GENOMIC DNA]</scope>
</reference>
<feature type="non-terminal residue" evidence="2">
    <location>
        <position position="37"/>
    </location>
</feature>
<keyword evidence="1" id="KW-1133">Transmembrane helix</keyword>
<dbReference type="EMBL" id="PFDY01000056">
    <property type="protein sequence ID" value="PJE58739.1"/>
    <property type="molecule type" value="Genomic_DNA"/>
</dbReference>
<feature type="transmembrane region" description="Helical" evidence="1">
    <location>
        <begin position="12"/>
        <end position="35"/>
    </location>
</feature>
<dbReference type="Proteomes" id="UP000231347">
    <property type="component" value="Unassembled WGS sequence"/>
</dbReference>
<evidence type="ECO:0000256" key="1">
    <source>
        <dbReference type="SAM" id="Phobius"/>
    </source>
</evidence>
<dbReference type="AlphaFoldDB" id="A0A2M8KFN6"/>
<sequence>MALLNTKNHKSGFTLIEIMMVMVILGLLATVIIVIGR</sequence>
<dbReference type="InterPro" id="IPR012902">
    <property type="entry name" value="N_methyl_site"/>
</dbReference>
<comment type="caution">
    <text evidence="2">The sequence shown here is derived from an EMBL/GenBank/DDBJ whole genome shotgun (WGS) entry which is preliminary data.</text>
</comment>
<keyword evidence="1" id="KW-0812">Transmembrane</keyword>
<dbReference type="NCBIfam" id="TIGR02532">
    <property type="entry name" value="IV_pilin_GFxxxE"/>
    <property type="match status" value="1"/>
</dbReference>
<gene>
    <name evidence="2" type="ORF">COU83_02250</name>
</gene>
<protein>
    <submittedName>
        <fullName evidence="2">Type II secretion system protein GspG</fullName>
    </submittedName>
</protein>
<keyword evidence="1" id="KW-0472">Membrane</keyword>
<name>A0A2M8KFN6_9BACT</name>
<dbReference type="Pfam" id="PF07963">
    <property type="entry name" value="N_methyl"/>
    <property type="match status" value="1"/>
</dbReference>
<accession>A0A2M8KFN6</accession>
<organism evidence="2 3">
    <name type="scientific">Candidatus Portnoybacteria bacterium CG10_big_fil_rev_8_21_14_0_10_40_22</name>
    <dbReference type="NCBI Taxonomy" id="1974814"/>
    <lineage>
        <taxon>Bacteria</taxon>
        <taxon>Candidatus Portnoyibacteriota</taxon>
    </lineage>
</organism>
<proteinExistence type="predicted"/>
<dbReference type="PROSITE" id="PS00409">
    <property type="entry name" value="PROKAR_NTER_METHYL"/>
    <property type="match status" value="1"/>
</dbReference>